<name>A0A4P6K634_KTERU</name>
<protein>
    <submittedName>
        <fullName evidence="7">TetR family transcriptional regulator</fullName>
    </submittedName>
</protein>
<dbReference type="PRINTS" id="PR00455">
    <property type="entry name" value="HTHTETR"/>
</dbReference>
<sequence>MSQKARNEEHRTSLNRATVVQAAMALLKKVGLDGLTTRRLADALEVKSPALYWHFRSKQELLDAMADQLIREAGMGPPRSGETWQQWLARRVHAYRASLLAYPDSARIVTEAQQLSPTAIRAFNEELAAMVALGFDPVQALRTITALTNYVNGFILAEQSSRRPATQAPGSRDSLAALLSEGPAAPLLVAFAEGGSPYNEASFEYGLQALMEGCAAALNRRTDDPDTMGRSPSQAP</sequence>
<dbReference type="SUPFAM" id="SSF48498">
    <property type="entry name" value="Tetracyclin repressor-like, C-terminal domain"/>
    <property type="match status" value="1"/>
</dbReference>
<gene>
    <name evidence="7" type="ORF">EPA93_14975</name>
</gene>
<keyword evidence="1" id="KW-0678">Repressor</keyword>
<dbReference type="PRINTS" id="PR00400">
    <property type="entry name" value="TETREPRESSOR"/>
</dbReference>
<evidence type="ECO:0000256" key="1">
    <source>
        <dbReference type="ARBA" id="ARBA00022491"/>
    </source>
</evidence>
<dbReference type="Proteomes" id="UP000290365">
    <property type="component" value="Chromosome"/>
</dbReference>
<evidence type="ECO:0000256" key="5">
    <source>
        <dbReference type="PROSITE-ProRule" id="PRU00335"/>
    </source>
</evidence>
<dbReference type="KEGG" id="kbs:EPA93_14975"/>
<dbReference type="GO" id="GO:0003700">
    <property type="term" value="F:DNA-binding transcription factor activity"/>
    <property type="evidence" value="ECO:0007669"/>
    <property type="project" value="TreeGrafter"/>
</dbReference>
<dbReference type="SUPFAM" id="SSF46689">
    <property type="entry name" value="Homeodomain-like"/>
    <property type="match status" value="1"/>
</dbReference>
<dbReference type="Gene3D" id="1.10.10.60">
    <property type="entry name" value="Homeodomain-like"/>
    <property type="match status" value="1"/>
</dbReference>
<feature type="DNA-binding region" description="H-T-H motif" evidence="5">
    <location>
        <begin position="36"/>
        <end position="55"/>
    </location>
</feature>
<evidence type="ECO:0000256" key="2">
    <source>
        <dbReference type="ARBA" id="ARBA00023015"/>
    </source>
</evidence>
<reference evidence="7 8" key="1">
    <citation type="submission" date="2019-01" db="EMBL/GenBank/DDBJ databases">
        <title>Ktedonosporobacter rubrisoli SCAWS-G2.</title>
        <authorList>
            <person name="Huang Y."/>
            <person name="Yan B."/>
        </authorList>
    </citation>
    <scope>NUCLEOTIDE SEQUENCE [LARGE SCALE GENOMIC DNA]</scope>
    <source>
        <strain evidence="7 8">SCAWS-G2</strain>
    </source>
</reference>
<evidence type="ECO:0000259" key="6">
    <source>
        <dbReference type="PROSITE" id="PS50977"/>
    </source>
</evidence>
<dbReference type="GO" id="GO:0045892">
    <property type="term" value="P:negative regulation of DNA-templated transcription"/>
    <property type="evidence" value="ECO:0007669"/>
    <property type="project" value="InterPro"/>
</dbReference>
<proteinExistence type="predicted"/>
<evidence type="ECO:0000313" key="8">
    <source>
        <dbReference type="Proteomes" id="UP000290365"/>
    </source>
</evidence>
<keyword evidence="4" id="KW-0804">Transcription</keyword>
<evidence type="ECO:0000313" key="7">
    <source>
        <dbReference type="EMBL" id="QBD83482.1"/>
    </source>
</evidence>
<dbReference type="EMBL" id="CP035758">
    <property type="protein sequence ID" value="QBD83482.1"/>
    <property type="molecule type" value="Genomic_DNA"/>
</dbReference>
<dbReference type="OrthoDB" id="166040at2"/>
<dbReference type="InterPro" id="IPR050109">
    <property type="entry name" value="HTH-type_TetR-like_transc_reg"/>
</dbReference>
<dbReference type="Pfam" id="PF02909">
    <property type="entry name" value="TetR_C_1"/>
    <property type="match status" value="1"/>
</dbReference>
<accession>A0A4P6K634</accession>
<dbReference type="InterPro" id="IPR009057">
    <property type="entry name" value="Homeodomain-like_sf"/>
</dbReference>
<feature type="domain" description="HTH tetR-type" evidence="6">
    <location>
        <begin position="13"/>
        <end position="73"/>
    </location>
</feature>
<dbReference type="PROSITE" id="PS50977">
    <property type="entry name" value="HTH_TETR_2"/>
    <property type="match status" value="1"/>
</dbReference>
<evidence type="ECO:0000256" key="4">
    <source>
        <dbReference type="ARBA" id="ARBA00023163"/>
    </source>
</evidence>
<dbReference type="GO" id="GO:0000976">
    <property type="term" value="F:transcription cis-regulatory region binding"/>
    <property type="evidence" value="ECO:0007669"/>
    <property type="project" value="TreeGrafter"/>
</dbReference>
<dbReference type="InterPro" id="IPR001647">
    <property type="entry name" value="HTH_TetR"/>
</dbReference>
<dbReference type="InterPro" id="IPR003012">
    <property type="entry name" value="Tet_transcr_reg_TetR"/>
</dbReference>
<dbReference type="PANTHER" id="PTHR30055:SF151">
    <property type="entry name" value="TRANSCRIPTIONAL REGULATORY PROTEIN"/>
    <property type="match status" value="1"/>
</dbReference>
<dbReference type="Pfam" id="PF00440">
    <property type="entry name" value="TetR_N"/>
    <property type="match status" value="1"/>
</dbReference>
<dbReference type="Gene3D" id="1.10.357.10">
    <property type="entry name" value="Tetracycline Repressor, domain 2"/>
    <property type="match status" value="1"/>
</dbReference>
<dbReference type="GO" id="GO:0046677">
    <property type="term" value="P:response to antibiotic"/>
    <property type="evidence" value="ECO:0007669"/>
    <property type="project" value="InterPro"/>
</dbReference>
<dbReference type="InterPro" id="IPR036271">
    <property type="entry name" value="Tet_transcr_reg_TetR-rel_C_sf"/>
</dbReference>
<dbReference type="InterPro" id="IPR004111">
    <property type="entry name" value="Repressor_TetR_C"/>
</dbReference>
<dbReference type="PANTHER" id="PTHR30055">
    <property type="entry name" value="HTH-TYPE TRANSCRIPTIONAL REGULATOR RUTR"/>
    <property type="match status" value="1"/>
</dbReference>
<dbReference type="AlphaFoldDB" id="A0A4P6K634"/>
<organism evidence="7 8">
    <name type="scientific">Ktedonosporobacter rubrisoli</name>
    <dbReference type="NCBI Taxonomy" id="2509675"/>
    <lineage>
        <taxon>Bacteria</taxon>
        <taxon>Bacillati</taxon>
        <taxon>Chloroflexota</taxon>
        <taxon>Ktedonobacteria</taxon>
        <taxon>Ktedonobacterales</taxon>
        <taxon>Ktedonosporobacteraceae</taxon>
        <taxon>Ktedonosporobacter</taxon>
    </lineage>
</organism>
<keyword evidence="2" id="KW-0805">Transcription regulation</keyword>
<keyword evidence="3 5" id="KW-0238">DNA-binding</keyword>
<keyword evidence="8" id="KW-1185">Reference proteome</keyword>
<evidence type="ECO:0000256" key="3">
    <source>
        <dbReference type="ARBA" id="ARBA00023125"/>
    </source>
</evidence>